<feature type="transmembrane region" description="Helical" evidence="1">
    <location>
        <begin position="36"/>
        <end position="56"/>
    </location>
</feature>
<sequence length="209" mass="23176">MHLPLTFGLLGLLTGAVVVLRLLWWRMPWWLRRSILATACALVLLRIGSIATQWSFTSTRLNAVICWTAVAGYEVLLARFSLMRPRWLTSISAIVLVVPLIGSTLLIPLTRIFDWSAADISELAGPYILEKSPWDTGDSGNAGVDLYVFYRPPLIPFIRHMSQRASFGDDVCNPSAASAELDPKKRTAHFHCPAKGDGKPPIDVILPLR</sequence>
<keyword evidence="1" id="KW-0812">Transmembrane</keyword>
<reference evidence="2 3" key="1">
    <citation type="submission" date="2019-02" db="EMBL/GenBank/DDBJ databases">
        <title>Genomic Encyclopedia of Archaeal and Bacterial Type Strains, Phase II (KMG-II): from individual species to whole genera.</title>
        <authorList>
            <person name="Goeker M."/>
        </authorList>
    </citation>
    <scope>NUCLEOTIDE SEQUENCE [LARGE SCALE GENOMIC DNA]</scope>
    <source>
        <strain evidence="2 3">DSM 18101</strain>
    </source>
</reference>
<organism evidence="2 3">
    <name type="scientific">Edaphobacter modestus</name>
    <dbReference type="NCBI Taxonomy" id="388466"/>
    <lineage>
        <taxon>Bacteria</taxon>
        <taxon>Pseudomonadati</taxon>
        <taxon>Acidobacteriota</taxon>
        <taxon>Terriglobia</taxon>
        <taxon>Terriglobales</taxon>
        <taxon>Acidobacteriaceae</taxon>
        <taxon>Edaphobacter</taxon>
    </lineage>
</organism>
<protein>
    <submittedName>
        <fullName evidence="2">Uncharacterized protein</fullName>
    </submittedName>
</protein>
<feature type="transmembrane region" description="Helical" evidence="1">
    <location>
        <begin position="62"/>
        <end position="80"/>
    </location>
</feature>
<dbReference type="AlphaFoldDB" id="A0A4Q7YQ50"/>
<feature type="transmembrane region" description="Helical" evidence="1">
    <location>
        <begin position="6"/>
        <end position="24"/>
    </location>
</feature>
<dbReference type="OrthoDB" id="118223at2"/>
<evidence type="ECO:0000256" key="1">
    <source>
        <dbReference type="SAM" id="Phobius"/>
    </source>
</evidence>
<accession>A0A4Q7YQ50</accession>
<dbReference type="Proteomes" id="UP000292958">
    <property type="component" value="Unassembled WGS sequence"/>
</dbReference>
<keyword evidence="3" id="KW-1185">Reference proteome</keyword>
<name>A0A4Q7YQ50_9BACT</name>
<evidence type="ECO:0000313" key="3">
    <source>
        <dbReference type="Proteomes" id="UP000292958"/>
    </source>
</evidence>
<evidence type="ECO:0000313" key="2">
    <source>
        <dbReference type="EMBL" id="RZU39892.1"/>
    </source>
</evidence>
<gene>
    <name evidence="2" type="ORF">BDD14_1287</name>
</gene>
<proteinExistence type="predicted"/>
<dbReference type="EMBL" id="SHKW01000001">
    <property type="protein sequence ID" value="RZU39892.1"/>
    <property type="molecule type" value="Genomic_DNA"/>
</dbReference>
<keyword evidence="1" id="KW-1133">Transmembrane helix</keyword>
<keyword evidence="1" id="KW-0472">Membrane</keyword>
<dbReference type="RefSeq" id="WP_130418034.1">
    <property type="nucleotide sequence ID" value="NZ_SHKW01000001.1"/>
</dbReference>
<comment type="caution">
    <text evidence="2">The sequence shown here is derived from an EMBL/GenBank/DDBJ whole genome shotgun (WGS) entry which is preliminary data.</text>
</comment>
<feature type="transmembrane region" description="Helical" evidence="1">
    <location>
        <begin position="87"/>
        <end position="107"/>
    </location>
</feature>